<dbReference type="AlphaFoldDB" id="A0AAD5YSF9"/>
<sequence length="265" mass="30457">MITFYDIAAKEGVKPSPPTRGRFGELKLTIRSLNWELKFIHSYILNYKKLPYKTVAFEYPYLEPEFKKLGIPPSSKKPDGTPFYTSPSIIDNETKTPVTDSYKITEYLDETYPDTPRVIPKGSEALQAAFYDHFWQLMGPIFPILLPTALDILNPVSAEYFDRTRSAYFGKPLKEMAPQGDERKEVWKKVEKSFETLDGWLNKSVGPFFMGNTITFADFTVAAMLQGIKVCMGENSQEWRDVMTWHNGRWKALLESLEPYASTDN</sequence>
<dbReference type="GO" id="GO:0005737">
    <property type="term" value="C:cytoplasm"/>
    <property type="evidence" value="ECO:0007669"/>
    <property type="project" value="TreeGrafter"/>
</dbReference>
<dbReference type="PROSITE" id="PS50404">
    <property type="entry name" value="GST_NTER"/>
    <property type="match status" value="1"/>
</dbReference>
<organism evidence="2 3">
    <name type="scientific">Leucocoprinus birnbaumii</name>
    <dbReference type="NCBI Taxonomy" id="56174"/>
    <lineage>
        <taxon>Eukaryota</taxon>
        <taxon>Fungi</taxon>
        <taxon>Dikarya</taxon>
        <taxon>Basidiomycota</taxon>
        <taxon>Agaricomycotina</taxon>
        <taxon>Agaricomycetes</taxon>
        <taxon>Agaricomycetidae</taxon>
        <taxon>Agaricales</taxon>
        <taxon>Agaricineae</taxon>
        <taxon>Agaricaceae</taxon>
        <taxon>Leucocoprinus</taxon>
    </lineage>
</organism>
<dbReference type="PANTHER" id="PTHR43968">
    <property type="match status" value="1"/>
</dbReference>
<proteinExistence type="predicted"/>
<dbReference type="SUPFAM" id="SSF47616">
    <property type="entry name" value="GST C-terminal domain-like"/>
    <property type="match status" value="1"/>
</dbReference>
<keyword evidence="3" id="KW-1185">Reference proteome</keyword>
<dbReference type="Gene3D" id="1.20.1050.10">
    <property type="match status" value="1"/>
</dbReference>
<dbReference type="EMBL" id="JANIEX010000930">
    <property type="protein sequence ID" value="KAJ3561973.1"/>
    <property type="molecule type" value="Genomic_DNA"/>
</dbReference>
<dbReference type="Proteomes" id="UP001213000">
    <property type="component" value="Unassembled WGS sequence"/>
</dbReference>
<gene>
    <name evidence="2" type="ORF">NP233_g9861</name>
</gene>
<feature type="domain" description="GST N-terminal" evidence="1">
    <location>
        <begin position="44"/>
        <end position="116"/>
    </location>
</feature>
<protein>
    <recommendedName>
        <fullName evidence="1">GST N-terminal domain-containing protein</fullName>
    </recommendedName>
</protein>
<dbReference type="InterPro" id="IPR050983">
    <property type="entry name" value="GST_Omega/HSP26"/>
</dbReference>
<reference evidence="2" key="1">
    <citation type="submission" date="2022-07" db="EMBL/GenBank/DDBJ databases">
        <title>Genome Sequence of Leucocoprinus birnbaumii.</title>
        <authorList>
            <person name="Buettner E."/>
        </authorList>
    </citation>
    <scope>NUCLEOTIDE SEQUENCE</scope>
    <source>
        <strain evidence="2">VT141</strain>
    </source>
</reference>
<dbReference type="Pfam" id="PF13417">
    <property type="entry name" value="GST_N_3"/>
    <property type="match status" value="1"/>
</dbReference>
<accession>A0AAD5YSF9</accession>
<name>A0AAD5YSF9_9AGAR</name>
<dbReference type="SUPFAM" id="SSF52833">
    <property type="entry name" value="Thioredoxin-like"/>
    <property type="match status" value="1"/>
</dbReference>
<comment type="caution">
    <text evidence="2">The sequence shown here is derived from an EMBL/GenBank/DDBJ whole genome shotgun (WGS) entry which is preliminary data.</text>
</comment>
<evidence type="ECO:0000259" key="1">
    <source>
        <dbReference type="PROSITE" id="PS50404"/>
    </source>
</evidence>
<dbReference type="InterPro" id="IPR036282">
    <property type="entry name" value="Glutathione-S-Trfase_C_sf"/>
</dbReference>
<dbReference type="InterPro" id="IPR054416">
    <property type="entry name" value="GST_UstS-like_C"/>
</dbReference>
<dbReference type="Pfam" id="PF22041">
    <property type="entry name" value="GST_C_7"/>
    <property type="match status" value="1"/>
</dbReference>
<dbReference type="InterPro" id="IPR036249">
    <property type="entry name" value="Thioredoxin-like_sf"/>
</dbReference>
<dbReference type="PANTHER" id="PTHR43968:SF6">
    <property type="entry name" value="GLUTATHIONE S-TRANSFERASE OMEGA"/>
    <property type="match status" value="1"/>
</dbReference>
<dbReference type="InterPro" id="IPR004045">
    <property type="entry name" value="Glutathione_S-Trfase_N"/>
</dbReference>
<dbReference type="Gene3D" id="3.40.30.10">
    <property type="entry name" value="Glutaredoxin"/>
    <property type="match status" value="1"/>
</dbReference>
<evidence type="ECO:0000313" key="2">
    <source>
        <dbReference type="EMBL" id="KAJ3561973.1"/>
    </source>
</evidence>
<evidence type="ECO:0000313" key="3">
    <source>
        <dbReference type="Proteomes" id="UP001213000"/>
    </source>
</evidence>